<gene>
    <name evidence="2" type="primary">LOC107890444</name>
</gene>
<evidence type="ECO:0000313" key="1">
    <source>
        <dbReference type="Proteomes" id="UP000818029"/>
    </source>
</evidence>
<name>A0A1U8I2B2_GOSHI</name>
<dbReference type="PaxDb" id="3635-A0A1U8I2B2"/>
<dbReference type="KEGG" id="ghi:107890444"/>
<proteinExistence type="predicted"/>
<dbReference type="GO" id="GO:0003676">
    <property type="term" value="F:nucleic acid binding"/>
    <property type="evidence" value="ECO:0007669"/>
    <property type="project" value="InterPro"/>
</dbReference>
<protein>
    <submittedName>
        <fullName evidence="2">Uncharacterized protein isoform X1</fullName>
    </submittedName>
</protein>
<reference evidence="2" key="2">
    <citation type="submission" date="2025-08" db="UniProtKB">
        <authorList>
            <consortium name="RefSeq"/>
        </authorList>
    </citation>
    <scope>IDENTIFICATION</scope>
</reference>
<dbReference type="AlphaFoldDB" id="A0A1U8I2B2"/>
<reference evidence="1" key="1">
    <citation type="journal article" date="2020" name="Nat. Genet.">
        <title>Genomic diversifications of five Gossypium allopolyploid species and their impact on cotton improvement.</title>
        <authorList>
            <person name="Chen Z.J."/>
            <person name="Sreedasyam A."/>
            <person name="Ando A."/>
            <person name="Song Q."/>
            <person name="De Santiago L.M."/>
            <person name="Hulse-Kemp A.M."/>
            <person name="Ding M."/>
            <person name="Ye W."/>
            <person name="Kirkbride R.C."/>
            <person name="Jenkins J."/>
            <person name="Plott C."/>
            <person name="Lovell J."/>
            <person name="Lin Y.M."/>
            <person name="Vaughn R."/>
            <person name="Liu B."/>
            <person name="Simpson S."/>
            <person name="Scheffler B.E."/>
            <person name="Wen L."/>
            <person name="Saski C.A."/>
            <person name="Grover C.E."/>
            <person name="Hu G."/>
            <person name="Conover J.L."/>
            <person name="Carlson J.W."/>
            <person name="Shu S."/>
            <person name="Boston L.B."/>
            <person name="Williams M."/>
            <person name="Peterson D.G."/>
            <person name="McGee K."/>
            <person name="Jones D.C."/>
            <person name="Wendel J.F."/>
            <person name="Stelly D.M."/>
            <person name="Grimwood J."/>
            <person name="Schmutz J."/>
        </authorList>
    </citation>
    <scope>NUCLEOTIDE SEQUENCE [LARGE SCALE GENOMIC DNA]</scope>
    <source>
        <strain evidence="1">cv. TM-1</strain>
    </source>
</reference>
<dbReference type="SUPFAM" id="SSF53098">
    <property type="entry name" value="Ribonuclease H-like"/>
    <property type="match status" value="1"/>
</dbReference>
<dbReference type="STRING" id="3635.A0A1U8I2B2"/>
<evidence type="ECO:0000313" key="2">
    <source>
        <dbReference type="RefSeq" id="XP_016670348.1"/>
    </source>
</evidence>
<sequence>MEIPLNLLHFQSVPKYLNGFESKPSNPQPPSFAPNLELYQPRNKGFGVPFLPMPGESSSRRRHLKPISNTSNRALSHALASATKASTAPSKGNICYMISRAFLTLHSRMVFKGISMDLIIGLPAFKGKTIIMVIFYQLSKYGHFFGLLSNFSSASVVIFVTDFVQLHGIPVEIRTIELWRELHRLQGTTFITSMDYHPQAGDQNNALYNVMLRIVPPLGNKYYHGSNVGITRPTKPLLK</sequence>
<dbReference type="InterPro" id="IPR012337">
    <property type="entry name" value="RNaseH-like_sf"/>
</dbReference>
<dbReference type="InterPro" id="IPR036397">
    <property type="entry name" value="RNaseH_sf"/>
</dbReference>
<dbReference type="Gene3D" id="3.30.420.10">
    <property type="entry name" value="Ribonuclease H-like superfamily/Ribonuclease H"/>
    <property type="match status" value="1"/>
</dbReference>
<organism evidence="1 2">
    <name type="scientific">Gossypium hirsutum</name>
    <name type="common">Upland cotton</name>
    <name type="synonym">Gossypium mexicanum</name>
    <dbReference type="NCBI Taxonomy" id="3635"/>
    <lineage>
        <taxon>Eukaryota</taxon>
        <taxon>Viridiplantae</taxon>
        <taxon>Streptophyta</taxon>
        <taxon>Embryophyta</taxon>
        <taxon>Tracheophyta</taxon>
        <taxon>Spermatophyta</taxon>
        <taxon>Magnoliopsida</taxon>
        <taxon>eudicotyledons</taxon>
        <taxon>Gunneridae</taxon>
        <taxon>Pentapetalae</taxon>
        <taxon>rosids</taxon>
        <taxon>malvids</taxon>
        <taxon>Malvales</taxon>
        <taxon>Malvaceae</taxon>
        <taxon>Malvoideae</taxon>
        <taxon>Gossypium</taxon>
    </lineage>
</organism>
<dbReference type="RefSeq" id="XP_016670348.1">
    <property type="nucleotide sequence ID" value="XM_016814859.2"/>
</dbReference>
<keyword evidence="1" id="KW-1185">Reference proteome</keyword>
<dbReference type="Proteomes" id="UP000818029">
    <property type="component" value="Chromosome D09"/>
</dbReference>
<dbReference type="OrthoDB" id="10314219at2759"/>
<dbReference type="GeneID" id="107890444"/>
<accession>A0A1U8I2B2</accession>